<dbReference type="Proteomes" id="UP000800082">
    <property type="component" value="Unassembled WGS sequence"/>
</dbReference>
<dbReference type="GeneID" id="54348623"/>
<dbReference type="EMBL" id="ML978958">
    <property type="protein sequence ID" value="KAF1932529.1"/>
    <property type="molecule type" value="Genomic_DNA"/>
</dbReference>
<protein>
    <submittedName>
        <fullName evidence="2">Uncharacterized protein</fullName>
    </submittedName>
</protein>
<reference evidence="2" key="1">
    <citation type="journal article" date="2020" name="Stud. Mycol.">
        <title>101 Dothideomycetes genomes: a test case for predicting lifestyles and emergence of pathogens.</title>
        <authorList>
            <person name="Haridas S."/>
            <person name="Albert R."/>
            <person name="Binder M."/>
            <person name="Bloem J."/>
            <person name="Labutti K."/>
            <person name="Salamov A."/>
            <person name="Andreopoulos B."/>
            <person name="Baker S."/>
            <person name="Barry K."/>
            <person name="Bills G."/>
            <person name="Bluhm B."/>
            <person name="Cannon C."/>
            <person name="Castanera R."/>
            <person name="Culley D."/>
            <person name="Daum C."/>
            <person name="Ezra D."/>
            <person name="Gonzalez J."/>
            <person name="Henrissat B."/>
            <person name="Kuo A."/>
            <person name="Liang C."/>
            <person name="Lipzen A."/>
            <person name="Lutzoni F."/>
            <person name="Magnuson J."/>
            <person name="Mondo S."/>
            <person name="Nolan M."/>
            <person name="Ohm R."/>
            <person name="Pangilinan J."/>
            <person name="Park H.-J."/>
            <person name="Ramirez L."/>
            <person name="Alfaro M."/>
            <person name="Sun H."/>
            <person name="Tritt A."/>
            <person name="Yoshinaga Y."/>
            <person name="Zwiers L.-H."/>
            <person name="Turgeon B."/>
            <person name="Goodwin S."/>
            <person name="Spatafora J."/>
            <person name="Crous P."/>
            <person name="Grigoriev I."/>
        </authorList>
    </citation>
    <scope>NUCLEOTIDE SEQUENCE</scope>
    <source>
        <strain evidence="2">CBS 183.55</strain>
    </source>
</reference>
<proteinExistence type="predicted"/>
<name>A0A6A5RYC6_9PLEO</name>
<gene>
    <name evidence="2" type="ORF">M421DRAFT_416155</name>
</gene>
<organism evidence="2 3">
    <name type="scientific">Didymella exigua CBS 183.55</name>
    <dbReference type="NCBI Taxonomy" id="1150837"/>
    <lineage>
        <taxon>Eukaryota</taxon>
        <taxon>Fungi</taxon>
        <taxon>Dikarya</taxon>
        <taxon>Ascomycota</taxon>
        <taxon>Pezizomycotina</taxon>
        <taxon>Dothideomycetes</taxon>
        <taxon>Pleosporomycetidae</taxon>
        <taxon>Pleosporales</taxon>
        <taxon>Pleosporineae</taxon>
        <taxon>Didymellaceae</taxon>
        <taxon>Didymella</taxon>
    </lineage>
</organism>
<dbReference type="RefSeq" id="XP_033452777.1">
    <property type="nucleotide sequence ID" value="XM_033590955.1"/>
</dbReference>
<sequence length="77" mass="8641">MCAYCAQPNHTSYSVENPLYYHLFAPSPHASLPLPAPPPLVQLLFPLPLAVIGFLYTRSASFYVLYAQKQLYLLLEA</sequence>
<keyword evidence="3" id="KW-1185">Reference proteome</keyword>
<evidence type="ECO:0000256" key="1">
    <source>
        <dbReference type="SAM" id="Phobius"/>
    </source>
</evidence>
<keyword evidence="1" id="KW-0812">Transmembrane</keyword>
<accession>A0A6A5RYC6</accession>
<feature type="transmembrane region" description="Helical" evidence="1">
    <location>
        <begin position="43"/>
        <end position="66"/>
    </location>
</feature>
<dbReference type="AlphaFoldDB" id="A0A6A5RYC6"/>
<keyword evidence="1" id="KW-1133">Transmembrane helix</keyword>
<keyword evidence="1" id="KW-0472">Membrane</keyword>
<evidence type="ECO:0000313" key="3">
    <source>
        <dbReference type="Proteomes" id="UP000800082"/>
    </source>
</evidence>
<evidence type="ECO:0000313" key="2">
    <source>
        <dbReference type="EMBL" id="KAF1932529.1"/>
    </source>
</evidence>